<organism evidence="1 2">
    <name type="scientific">Thermosulfurimonas dismutans</name>
    <dbReference type="NCBI Taxonomy" id="999894"/>
    <lineage>
        <taxon>Bacteria</taxon>
        <taxon>Pseudomonadati</taxon>
        <taxon>Thermodesulfobacteriota</taxon>
        <taxon>Thermodesulfobacteria</taxon>
        <taxon>Thermodesulfobacteriales</taxon>
        <taxon>Thermodesulfobacteriaceae</taxon>
        <taxon>Thermosulfurimonas</taxon>
    </lineage>
</organism>
<dbReference type="InterPro" id="IPR029063">
    <property type="entry name" value="SAM-dependent_MTases_sf"/>
</dbReference>
<dbReference type="Pfam" id="PF01209">
    <property type="entry name" value="Ubie_methyltran"/>
    <property type="match status" value="1"/>
</dbReference>
<evidence type="ECO:0000313" key="1">
    <source>
        <dbReference type="EMBL" id="OAQ21633.1"/>
    </source>
</evidence>
<dbReference type="Proteomes" id="UP000078390">
    <property type="component" value="Unassembled WGS sequence"/>
</dbReference>
<dbReference type="STRING" id="999894.TDIS_0151"/>
<dbReference type="RefSeq" id="WP_068668294.1">
    <property type="nucleotide sequence ID" value="NZ_LWLG01000001.1"/>
</dbReference>
<comment type="caution">
    <text evidence="1">The sequence shown here is derived from an EMBL/GenBank/DDBJ whole genome shotgun (WGS) entry which is preliminary data.</text>
</comment>
<dbReference type="OrthoDB" id="9784101at2"/>
<evidence type="ECO:0000313" key="2">
    <source>
        <dbReference type="Proteomes" id="UP000078390"/>
    </source>
</evidence>
<dbReference type="EMBL" id="LWLG01000001">
    <property type="protein sequence ID" value="OAQ21633.1"/>
    <property type="molecule type" value="Genomic_DNA"/>
</dbReference>
<dbReference type="PANTHER" id="PTHR43591:SF24">
    <property type="entry name" value="2-METHOXY-6-POLYPRENYL-1,4-BENZOQUINOL METHYLASE, MITOCHONDRIAL"/>
    <property type="match status" value="1"/>
</dbReference>
<keyword evidence="2" id="KW-1185">Reference proteome</keyword>
<dbReference type="GO" id="GO:0008168">
    <property type="term" value="F:methyltransferase activity"/>
    <property type="evidence" value="ECO:0007669"/>
    <property type="project" value="UniProtKB-KW"/>
</dbReference>
<protein>
    <submittedName>
        <fullName evidence="1">Methyltransferase</fullName>
        <ecNumber evidence="1">2.1.1.-</ecNumber>
    </submittedName>
</protein>
<reference evidence="1 2" key="1">
    <citation type="submission" date="2016-04" db="EMBL/GenBank/DDBJ databases">
        <title>Genome analysis of Thermosulfurimonas dismutans, the first thermophilic sulfur-disproportionating bacterium of the phylum Thermodesulfobacteria.</title>
        <authorList>
            <person name="Mardanov A.V."/>
            <person name="Beletsky A.V."/>
            <person name="Kadnikov V.V."/>
            <person name="Slobodkin A.I."/>
            <person name="Ravin N.V."/>
        </authorList>
    </citation>
    <scope>NUCLEOTIDE SEQUENCE [LARGE SCALE GENOMIC DNA]</scope>
    <source>
        <strain evidence="1 2">S95</strain>
    </source>
</reference>
<dbReference type="Gene3D" id="3.40.50.150">
    <property type="entry name" value="Vaccinia Virus protein VP39"/>
    <property type="match status" value="1"/>
</dbReference>
<keyword evidence="1" id="KW-0808">Transferase</keyword>
<gene>
    <name evidence="1" type="ORF">TDIS_0151</name>
</gene>
<accession>A0A179D6P0</accession>
<proteinExistence type="predicted"/>
<dbReference type="GO" id="GO:0032259">
    <property type="term" value="P:methylation"/>
    <property type="evidence" value="ECO:0007669"/>
    <property type="project" value="UniProtKB-KW"/>
</dbReference>
<keyword evidence="1" id="KW-0489">Methyltransferase</keyword>
<dbReference type="CDD" id="cd02440">
    <property type="entry name" value="AdoMet_MTases"/>
    <property type="match status" value="1"/>
</dbReference>
<dbReference type="AlphaFoldDB" id="A0A179D6P0"/>
<dbReference type="PANTHER" id="PTHR43591">
    <property type="entry name" value="METHYLTRANSFERASE"/>
    <property type="match status" value="1"/>
</dbReference>
<sequence>MAHVFNPRDKHKLDSPERKRRLPAEAILKEFGLRKGDWFLDIGCGTGYFTLPAGRLVGPSGKVYAVDISRELLNELKSRAEKSGLTNIECIKSHTYEIPLPSGLAEKALLAFVLHEVEERAKFLSEIRRLLKPGGQLFVLEWQKKKTDMGPPVEERLSEDEVIRVLNRVGFEILRSSSLSDWFWLLIAQKTS</sequence>
<dbReference type="SUPFAM" id="SSF53335">
    <property type="entry name" value="S-adenosyl-L-methionine-dependent methyltransferases"/>
    <property type="match status" value="1"/>
</dbReference>
<name>A0A179D6P0_9BACT</name>
<dbReference type="EC" id="2.1.1.-" evidence="1"/>